<feature type="domain" description="Xylose isomerase-like TIM barrel" evidence="2">
    <location>
        <begin position="63"/>
        <end position="289"/>
    </location>
</feature>
<organism evidence="3">
    <name type="scientific">Halomonas campaniensis</name>
    <dbReference type="NCBI Taxonomy" id="213554"/>
    <lineage>
        <taxon>Bacteria</taxon>
        <taxon>Pseudomonadati</taxon>
        <taxon>Pseudomonadota</taxon>
        <taxon>Gammaproteobacteria</taxon>
        <taxon>Oceanospirillales</taxon>
        <taxon>Halomonadaceae</taxon>
        <taxon>Halomonas</taxon>
    </lineage>
</organism>
<keyword evidence="3" id="KW-0413">Isomerase</keyword>
<feature type="chain" id="PRO_5017533029" evidence="1">
    <location>
        <begin position="37"/>
        <end position="297"/>
    </location>
</feature>
<evidence type="ECO:0000313" key="3">
    <source>
        <dbReference type="EMBL" id="HCA02868.1"/>
    </source>
</evidence>
<evidence type="ECO:0000259" key="2">
    <source>
        <dbReference type="Pfam" id="PF01261"/>
    </source>
</evidence>
<dbReference type="InterPro" id="IPR036237">
    <property type="entry name" value="Xyl_isomerase-like_sf"/>
</dbReference>
<dbReference type="Gene3D" id="3.20.20.150">
    <property type="entry name" value="Divalent-metal-dependent TIM barrel enzymes"/>
    <property type="match status" value="1"/>
</dbReference>
<name>A0A3D0KH65_9GAMM</name>
<accession>A0A3D0KH65</accession>
<keyword evidence="1" id="KW-0732">Signal</keyword>
<dbReference type="GO" id="GO:0016853">
    <property type="term" value="F:isomerase activity"/>
    <property type="evidence" value="ECO:0007669"/>
    <property type="project" value="UniProtKB-KW"/>
</dbReference>
<gene>
    <name evidence="3" type="ORF">DEO68_11965</name>
</gene>
<protein>
    <submittedName>
        <fullName evidence="3">Xylose isomerase</fullName>
    </submittedName>
</protein>
<dbReference type="EMBL" id="DOTR01000064">
    <property type="protein sequence ID" value="HCA02868.1"/>
    <property type="molecule type" value="Genomic_DNA"/>
</dbReference>
<dbReference type="Pfam" id="PF01261">
    <property type="entry name" value="AP_endonuc_2"/>
    <property type="match status" value="1"/>
</dbReference>
<comment type="caution">
    <text evidence="3">The sequence shown here is derived from an EMBL/GenBank/DDBJ whole genome shotgun (WGS) entry which is preliminary data.</text>
</comment>
<dbReference type="SUPFAM" id="SSF51658">
    <property type="entry name" value="Xylose isomerase-like"/>
    <property type="match status" value="1"/>
</dbReference>
<sequence length="297" mass="32331">MDMDTPLRPKRLGTQALLAASAVTLSVLSMPGVAQAQQSSTAELPIAVQMYTLRDFGNLEEQLAAVNRAGISAIETVGTQEVSAEELNALLEEHALEVISSHVQLDDLRNRLDETVEFNQAVGNDTLTVPYLAEDARPSDVEGWQALGEELGEIAAELDTEGFRLAYHNHDFEMEVYDGKTALEHLFDAAGSDLLAELDIAWVARGGFDPVEYVSRFDGQLFAVHAKDNAPEGTAEEEGGFATLGEGVLDWDAILPATEAADVEWYIIEHDMPLDAEAVITEGNSFLQEKLTALREE</sequence>
<dbReference type="PANTHER" id="PTHR12110:SF41">
    <property type="entry name" value="INOSOSE DEHYDRATASE"/>
    <property type="match status" value="1"/>
</dbReference>
<reference evidence="3" key="1">
    <citation type="journal article" date="2018" name="Nat. Biotechnol.">
        <title>A standardized bacterial taxonomy based on genome phylogeny substantially revises the tree of life.</title>
        <authorList>
            <person name="Parks D.H."/>
            <person name="Chuvochina M."/>
            <person name="Waite D.W."/>
            <person name="Rinke C."/>
            <person name="Skarshewski A."/>
            <person name="Chaumeil P.A."/>
            <person name="Hugenholtz P."/>
        </authorList>
    </citation>
    <scope>NUCLEOTIDE SEQUENCE [LARGE SCALE GENOMIC DNA]</scope>
    <source>
        <strain evidence="3">UBA11284</strain>
    </source>
</reference>
<feature type="signal peptide" evidence="1">
    <location>
        <begin position="1"/>
        <end position="36"/>
    </location>
</feature>
<dbReference type="PANTHER" id="PTHR12110">
    <property type="entry name" value="HYDROXYPYRUVATE ISOMERASE"/>
    <property type="match status" value="1"/>
</dbReference>
<dbReference type="InterPro" id="IPR013022">
    <property type="entry name" value="Xyl_isomerase-like_TIM-brl"/>
</dbReference>
<proteinExistence type="predicted"/>
<dbReference type="InterPro" id="IPR050312">
    <property type="entry name" value="IolE/XylAMocC-like"/>
</dbReference>
<evidence type="ECO:0000256" key="1">
    <source>
        <dbReference type="SAM" id="SignalP"/>
    </source>
</evidence>
<dbReference type="AlphaFoldDB" id="A0A3D0KH65"/>